<evidence type="ECO:0008006" key="4">
    <source>
        <dbReference type="Google" id="ProtNLM"/>
    </source>
</evidence>
<name>A0A9P4M5T9_9PEZI</name>
<keyword evidence="3" id="KW-1185">Reference proteome</keyword>
<dbReference type="EMBL" id="ML978131">
    <property type="protein sequence ID" value="KAF2095652.1"/>
    <property type="molecule type" value="Genomic_DNA"/>
</dbReference>
<proteinExistence type="predicted"/>
<feature type="signal peptide" evidence="1">
    <location>
        <begin position="1"/>
        <end position="17"/>
    </location>
</feature>
<dbReference type="Proteomes" id="UP000799772">
    <property type="component" value="Unassembled WGS sequence"/>
</dbReference>
<dbReference type="PANTHER" id="PTHR35567:SF1">
    <property type="entry name" value="CONSERVED FUNGAL PROTEIN (AFU_ORTHOLOGUE AFUA_1G14230)"/>
    <property type="match status" value="1"/>
</dbReference>
<evidence type="ECO:0000256" key="1">
    <source>
        <dbReference type="SAM" id="SignalP"/>
    </source>
</evidence>
<evidence type="ECO:0000313" key="2">
    <source>
        <dbReference type="EMBL" id="KAF2095652.1"/>
    </source>
</evidence>
<sequence length="243" mass="25092">MQFSTLLLSLSATTALALPHDLLPRAKGSSSELSKISLPQSALPAVDSSLELKYATLGVGTQNYTCSATPKSSAGAPVSVGAVAELFDAAPLLTMGNTRDATLNMEQSTPALALGLFESTGLEPSQLPFPLNLKQVGNHFFGAGLVPTFVLDKANPSGQIACKKTGDIPAPAGAYAGAQGEGAVDWLQLGDNALGFSAGTPLEGGAVYRIETAGGMQDKTCANREGDFEVKYSALYFFFGPKN</sequence>
<dbReference type="PANTHER" id="PTHR35567">
    <property type="entry name" value="MALATE DEHYDROGENASE (AFU_ORTHOLOGUE AFUA_2G13800)"/>
    <property type="match status" value="1"/>
</dbReference>
<evidence type="ECO:0000313" key="3">
    <source>
        <dbReference type="Proteomes" id="UP000799772"/>
    </source>
</evidence>
<reference evidence="2" key="1">
    <citation type="journal article" date="2020" name="Stud. Mycol.">
        <title>101 Dothideomycetes genomes: a test case for predicting lifestyles and emergence of pathogens.</title>
        <authorList>
            <person name="Haridas S."/>
            <person name="Albert R."/>
            <person name="Binder M."/>
            <person name="Bloem J."/>
            <person name="Labutti K."/>
            <person name="Salamov A."/>
            <person name="Andreopoulos B."/>
            <person name="Baker S."/>
            <person name="Barry K."/>
            <person name="Bills G."/>
            <person name="Bluhm B."/>
            <person name="Cannon C."/>
            <person name="Castanera R."/>
            <person name="Culley D."/>
            <person name="Daum C."/>
            <person name="Ezra D."/>
            <person name="Gonzalez J."/>
            <person name="Henrissat B."/>
            <person name="Kuo A."/>
            <person name="Liang C."/>
            <person name="Lipzen A."/>
            <person name="Lutzoni F."/>
            <person name="Magnuson J."/>
            <person name="Mondo S."/>
            <person name="Nolan M."/>
            <person name="Ohm R."/>
            <person name="Pangilinan J."/>
            <person name="Park H.-J."/>
            <person name="Ramirez L."/>
            <person name="Alfaro M."/>
            <person name="Sun H."/>
            <person name="Tritt A."/>
            <person name="Yoshinaga Y."/>
            <person name="Zwiers L.-H."/>
            <person name="Turgeon B."/>
            <person name="Goodwin S."/>
            <person name="Spatafora J."/>
            <person name="Crous P."/>
            <person name="Grigoriev I."/>
        </authorList>
    </citation>
    <scope>NUCLEOTIDE SEQUENCE</scope>
    <source>
        <strain evidence="2">CBS 133067</strain>
    </source>
</reference>
<feature type="chain" id="PRO_5040453113" description="Malate dehydrogenase" evidence="1">
    <location>
        <begin position="18"/>
        <end position="243"/>
    </location>
</feature>
<gene>
    <name evidence="2" type="ORF">NA57DRAFT_79366</name>
</gene>
<protein>
    <recommendedName>
        <fullName evidence="4">Malate dehydrogenase</fullName>
    </recommendedName>
</protein>
<dbReference type="Pfam" id="PF11937">
    <property type="entry name" value="DUF3455"/>
    <property type="match status" value="1"/>
</dbReference>
<dbReference type="OrthoDB" id="1859733at2759"/>
<comment type="caution">
    <text evidence="2">The sequence shown here is derived from an EMBL/GenBank/DDBJ whole genome shotgun (WGS) entry which is preliminary data.</text>
</comment>
<accession>A0A9P4M5T9</accession>
<dbReference type="AlphaFoldDB" id="A0A9P4M5T9"/>
<keyword evidence="1" id="KW-0732">Signal</keyword>
<organism evidence="2 3">
    <name type="scientific">Rhizodiscina lignyota</name>
    <dbReference type="NCBI Taxonomy" id="1504668"/>
    <lineage>
        <taxon>Eukaryota</taxon>
        <taxon>Fungi</taxon>
        <taxon>Dikarya</taxon>
        <taxon>Ascomycota</taxon>
        <taxon>Pezizomycotina</taxon>
        <taxon>Dothideomycetes</taxon>
        <taxon>Pleosporomycetidae</taxon>
        <taxon>Aulographales</taxon>
        <taxon>Rhizodiscinaceae</taxon>
        <taxon>Rhizodiscina</taxon>
    </lineage>
</organism>
<dbReference type="InterPro" id="IPR021851">
    <property type="entry name" value="DUF3455"/>
</dbReference>